<dbReference type="PANTHER" id="PTHR43383:SF2">
    <property type="entry name" value="AMIDOHYDROLASE 2 FAMILY PROTEIN"/>
    <property type="match status" value="1"/>
</dbReference>
<name>A0ABQ2Z5J0_9ACTN</name>
<evidence type="ECO:0000259" key="2">
    <source>
        <dbReference type="Pfam" id="PF04909"/>
    </source>
</evidence>
<dbReference type="SUPFAM" id="SSF51556">
    <property type="entry name" value="Metallo-dependent hydrolases"/>
    <property type="match status" value="1"/>
</dbReference>
<sequence>MANRTATAPPAEQPSGGGLVDHHCHGVARGPLTASRFTAYLTESDAPAADGTTFFDSQLGFAVRRWCPPLLGLPAHCAPADYLARRAALGADEVNRRLLGATGITDYVVDTGLADDLTTHHELARAGGGRAHEIVRLETLAEHTADKSGSGREFLDGLQEAVHAAARSAVGFKSVAAYRHGLDFDPAPPGPGELRAATDGWLAGREPGGRLHDPVLLRHLLWTAAGTGLPLQIHTGFGDPDLRLHRSDPALLTDFIKAVRPTGCPLVLLHAYPYHRNAAYLAGVFPHVYADVGLTLSHTGARATAVLAEVLELAPFGKVMFSTDAYGLPELYVAGTRLFTRALGQLTQAWVDDGAWPAAEVPRIAGLIGSETARRLYRLPAWTPGCVRLREAA</sequence>
<dbReference type="Pfam" id="PF04909">
    <property type="entry name" value="Amidohydro_2"/>
    <property type="match status" value="1"/>
</dbReference>
<dbReference type="InterPro" id="IPR032466">
    <property type="entry name" value="Metal_Hydrolase"/>
</dbReference>
<dbReference type="InterPro" id="IPR006680">
    <property type="entry name" value="Amidohydro-rel"/>
</dbReference>
<dbReference type="PANTHER" id="PTHR43383">
    <property type="entry name" value="NODULIN 6"/>
    <property type="match status" value="1"/>
</dbReference>
<evidence type="ECO:0000313" key="4">
    <source>
        <dbReference type="Proteomes" id="UP000659223"/>
    </source>
</evidence>
<dbReference type="Gene3D" id="3.20.20.140">
    <property type="entry name" value="Metal-dependent hydrolases"/>
    <property type="match status" value="1"/>
</dbReference>
<dbReference type="RefSeq" id="WP_190024541.1">
    <property type="nucleotide sequence ID" value="NZ_BMUT01000014.1"/>
</dbReference>
<dbReference type="EMBL" id="BMUT01000014">
    <property type="protein sequence ID" value="GGY01951.1"/>
    <property type="molecule type" value="Genomic_DNA"/>
</dbReference>
<keyword evidence="4" id="KW-1185">Reference proteome</keyword>
<accession>A0ABQ2Z5J0</accession>
<gene>
    <name evidence="3" type="ORF">GCM10010324_56090</name>
</gene>
<comment type="caution">
    <text evidence="3">The sequence shown here is derived from an EMBL/GenBank/DDBJ whole genome shotgun (WGS) entry which is preliminary data.</text>
</comment>
<evidence type="ECO:0000256" key="1">
    <source>
        <dbReference type="SAM" id="MobiDB-lite"/>
    </source>
</evidence>
<feature type="domain" description="Amidohydrolase-related" evidence="2">
    <location>
        <begin position="160"/>
        <end position="379"/>
    </location>
</feature>
<dbReference type="Proteomes" id="UP000659223">
    <property type="component" value="Unassembled WGS sequence"/>
</dbReference>
<protein>
    <submittedName>
        <fullName evidence="3">Amidohydrolase</fullName>
    </submittedName>
</protein>
<reference evidence="4" key="1">
    <citation type="journal article" date="2019" name="Int. J. Syst. Evol. Microbiol.">
        <title>The Global Catalogue of Microorganisms (GCM) 10K type strain sequencing project: providing services to taxonomists for standard genome sequencing and annotation.</title>
        <authorList>
            <consortium name="The Broad Institute Genomics Platform"/>
            <consortium name="The Broad Institute Genome Sequencing Center for Infectious Disease"/>
            <person name="Wu L."/>
            <person name="Ma J."/>
        </authorList>
    </citation>
    <scope>NUCLEOTIDE SEQUENCE [LARGE SCALE GENOMIC DNA]</scope>
    <source>
        <strain evidence="4">JCM 4586</strain>
    </source>
</reference>
<proteinExistence type="predicted"/>
<organism evidence="3 4">
    <name type="scientific">Streptomyces hiroshimensis</name>
    <dbReference type="NCBI Taxonomy" id="66424"/>
    <lineage>
        <taxon>Bacteria</taxon>
        <taxon>Bacillati</taxon>
        <taxon>Actinomycetota</taxon>
        <taxon>Actinomycetes</taxon>
        <taxon>Kitasatosporales</taxon>
        <taxon>Streptomycetaceae</taxon>
        <taxon>Streptomyces</taxon>
    </lineage>
</organism>
<feature type="region of interest" description="Disordered" evidence="1">
    <location>
        <begin position="1"/>
        <end position="20"/>
    </location>
</feature>
<evidence type="ECO:0000313" key="3">
    <source>
        <dbReference type="EMBL" id="GGY01951.1"/>
    </source>
</evidence>